<sequence>MLGFLGLLILGLLVSLGIIVAQLGDSDTISSQSSPSQQAPTSFFVSQ</sequence>
<organism evidence="2 3">
    <name type="scientific">Hymenobacter psychrotolerans DSM 18569</name>
    <dbReference type="NCBI Taxonomy" id="1121959"/>
    <lineage>
        <taxon>Bacteria</taxon>
        <taxon>Pseudomonadati</taxon>
        <taxon>Bacteroidota</taxon>
        <taxon>Cytophagia</taxon>
        <taxon>Cytophagales</taxon>
        <taxon>Hymenobacteraceae</taxon>
        <taxon>Hymenobacter</taxon>
    </lineage>
</organism>
<name>A0A1M6Q5E1_9BACT</name>
<evidence type="ECO:0000313" key="3">
    <source>
        <dbReference type="Proteomes" id="UP000183947"/>
    </source>
</evidence>
<reference evidence="3" key="1">
    <citation type="submission" date="2016-11" db="EMBL/GenBank/DDBJ databases">
        <authorList>
            <person name="Varghese N."/>
            <person name="Submissions S."/>
        </authorList>
    </citation>
    <scope>NUCLEOTIDE SEQUENCE [LARGE SCALE GENOMIC DNA]</scope>
    <source>
        <strain evidence="3">DSM 18569</strain>
    </source>
</reference>
<evidence type="ECO:0000256" key="1">
    <source>
        <dbReference type="SAM" id="MobiDB-lite"/>
    </source>
</evidence>
<protein>
    <submittedName>
        <fullName evidence="2">Uncharacterized protein</fullName>
    </submittedName>
</protein>
<gene>
    <name evidence="2" type="ORF">SAMN02746009_00450</name>
</gene>
<feature type="region of interest" description="Disordered" evidence="1">
    <location>
        <begin position="27"/>
        <end position="47"/>
    </location>
</feature>
<evidence type="ECO:0000313" key="2">
    <source>
        <dbReference type="EMBL" id="SHK15343.1"/>
    </source>
</evidence>
<dbReference type="EMBL" id="FRAS01000001">
    <property type="protein sequence ID" value="SHK15343.1"/>
    <property type="molecule type" value="Genomic_DNA"/>
</dbReference>
<dbReference type="Proteomes" id="UP000183947">
    <property type="component" value="Unassembled WGS sequence"/>
</dbReference>
<dbReference type="AlphaFoldDB" id="A0A1M6Q5E1"/>
<keyword evidence="3" id="KW-1185">Reference proteome</keyword>
<proteinExistence type="predicted"/>
<accession>A0A1M6Q5E1</accession>